<dbReference type="Proteomes" id="UP001215598">
    <property type="component" value="Unassembled WGS sequence"/>
</dbReference>
<feature type="compositionally biased region" description="Basic and acidic residues" evidence="1">
    <location>
        <begin position="1"/>
        <end position="13"/>
    </location>
</feature>
<dbReference type="AlphaFoldDB" id="A0AAD7I743"/>
<keyword evidence="3" id="KW-1185">Reference proteome</keyword>
<organism evidence="2 3">
    <name type="scientific">Mycena metata</name>
    <dbReference type="NCBI Taxonomy" id="1033252"/>
    <lineage>
        <taxon>Eukaryota</taxon>
        <taxon>Fungi</taxon>
        <taxon>Dikarya</taxon>
        <taxon>Basidiomycota</taxon>
        <taxon>Agaricomycotina</taxon>
        <taxon>Agaricomycetes</taxon>
        <taxon>Agaricomycetidae</taxon>
        <taxon>Agaricales</taxon>
        <taxon>Marasmiineae</taxon>
        <taxon>Mycenaceae</taxon>
        <taxon>Mycena</taxon>
    </lineage>
</organism>
<name>A0AAD7I743_9AGAR</name>
<proteinExistence type="predicted"/>
<comment type="caution">
    <text evidence="2">The sequence shown here is derived from an EMBL/GenBank/DDBJ whole genome shotgun (WGS) entry which is preliminary data.</text>
</comment>
<protein>
    <submittedName>
        <fullName evidence="2">Uncharacterized protein</fullName>
    </submittedName>
</protein>
<sequence length="168" mass="18802">MPIDSRTSEEASHRAGRQNRLQEKMFQPRSIILNYFEHTSMRHVQEKTAQIKVYILHCVCVEVQQITFNHGPGYCNLCLGATALHGICSGRNHELTFPGFSEIHKRAIASQPETSHPDCGIVKCQLTGPVSLDSTMPTANSLALSQFKQVYKSAVGVNFNRESLELMK</sequence>
<evidence type="ECO:0000256" key="1">
    <source>
        <dbReference type="SAM" id="MobiDB-lite"/>
    </source>
</evidence>
<evidence type="ECO:0000313" key="3">
    <source>
        <dbReference type="Proteomes" id="UP001215598"/>
    </source>
</evidence>
<reference evidence="2" key="1">
    <citation type="submission" date="2023-03" db="EMBL/GenBank/DDBJ databases">
        <title>Massive genome expansion in bonnet fungi (Mycena s.s.) driven by repeated elements and novel gene families across ecological guilds.</title>
        <authorList>
            <consortium name="Lawrence Berkeley National Laboratory"/>
            <person name="Harder C.B."/>
            <person name="Miyauchi S."/>
            <person name="Viragh M."/>
            <person name="Kuo A."/>
            <person name="Thoen E."/>
            <person name="Andreopoulos B."/>
            <person name="Lu D."/>
            <person name="Skrede I."/>
            <person name="Drula E."/>
            <person name="Henrissat B."/>
            <person name="Morin E."/>
            <person name="Kohler A."/>
            <person name="Barry K."/>
            <person name="LaButti K."/>
            <person name="Morin E."/>
            <person name="Salamov A."/>
            <person name="Lipzen A."/>
            <person name="Mereny Z."/>
            <person name="Hegedus B."/>
            <person name="Baldrian P."/>
            <person name="Stursova M."/>
            <person name="Weitz H."/>
            <person name="Taylor A."/>
            <person name="Grigoriev I.V."/>
            <person name="Nagy L.G."/>
            <person name="Martin F."/>
            <person name="Kauserud H."/>
        </authorList>
    </citation>
    <scope>NUCLEOTIDE SEQUENCE</scope>
    <source>
        <strain evidence="2">CBHHK182m</strain>
    </source>
</reference>
<dbReference type="EMBL" id="JARKIB010000127">
    <property type="protein sequence ID" value="KAJ7735362.1"/>
    <property type="molecule type" value="Genomic_DNA"/>
</dbReference>
<accession>A0AAD7I743</accession>
<gene>
    <name evidence="2" type="ORF">B0H16DRAFT_1467199</name>
</gene>
<evidence type="ECO:0000313" key="2">
    <source>
        <dbReference type="EMBL" id="KAJ7735362.1"/>
    </source>
</evidence>
<feature type="region of interest" description="Disordered" evidence="1">
    <location>
        <begin position="1"/>
        <end position="20"/>
    </location>
</feature>